<comment type="similarity">
    <text evidence="2 10">Belongs to the GPI inositol-deacylase family.</text>
</comment>
<evidence type="ECO:0000256" key="2">
    <source>
        <dbReference type="ARBA" id="ARBA00006931"/>
    </source>
</evidence>
<dbReference type="STRING" id="131310.A0A0N4ZG50"/>
<keyword evidence="8 10" id="KW-1133">Transmembrane helix</keyword>
<keyword evidence="7 10" id="KW-0653">Protein transport</keyword>
<evidence type="ECO:0000256" key="4">
    <source>
        <dbReference type="ARBA" id="ARBA00022692"/>
    </source>
</evidence>
<feature type="domain" description="GPI inositol-deacylase PGAP1-like alpha/beta" evidence="11">
    <location>
        <begin position="77"/>
        <end position="281"/>
    </location>
</feature>
<keyword evidence="9 10" id="KW-0472">Membrane</keyword>
<dbReference type="EC" id="3.1.-.-" evidence="10"/>
<evidence type="ECO:0000256" key="9">
    <source>
        <dbReference type="ARBA" id="ARBA00023136"/>
    </source>
</evidence>
<dbReference type="PANTHER" id="PTHR15495">
    <property type="entry name" value="NEGATIVE REGULATOR OF VESICLE FORMATION-RELATED"/>
    <property type="match status" value="1"/>
</dbReference>
<dbReference type="WBParaSite" id="PTRK_0000672700.1">
    <property type="protein sequence ID" value="PTRK_0000672700.1"/>
    <property type="gene ID" value="PTRK_0000672700"/>
</dbReference>
<sequence length="548" mass="64155">MLNFIGRIVKLFLIIIIGWIIFDLKISLKHFKHSCLMTSMWRYPVLYQLYSDNKLNYKFFIYGEGNYIKEISETTNLDGYPVIFVPGNNAPGFMVRSIGSILQNKTEKLNSPFTFNVFSVDFYEEFNIFDTNILRRQVKFLIESLIELEKLYKNKRKKKYVLMGHSMGGIVIKMALYESEWLRNNVGFIITMGTPLKSHPLKITRDFDKIFNDISTITTVPTISIHGGLMDELIEESLTKDNTSLTFGTQSMDRVWSMADHKCLVWCNQEQRSISRLLFEYVKQNEDAFSLNNIGDTVQNIFNSTTFTYNDIDKNEMSKMFNQIDNVMLTGGRYIFGFGKKDSILPLLYKSKSENNNMTIPIRNYFYDNSIKYTFSLEIIDSKKIYYTNNNTKINIIKNNEIDALYPFIYKKRHKNNGSHIKAFTIPFISHEIIYSISIKNKGNLRIYFKSKYQEASSINNDLIFNFFDRNDNENGILFIMPNLLLNEDEKYYNIYYKIDIGLTILRVFKLNISILPFIICFASILFSLNINIFIKVILLDIVIHSIT</sequence>
<organism evidence="12 13">
    <name type="scientific">Parastrongyloides trichosuri</name>
    <name type="common">Possum-specific nematode worm</name>
    <dbReference type="NCBI Taxonomy" id="131310"/>
    <lineage>
        <taxon>Eukaryota</taxon>
        <taxon>Metazoa</taxon>
        <taxon>Ecdysozoa</taxon>
        <taxon>Nematoda</taxon>
        <taxon>Chromadorea</taxon>
        <taxon>Rhabditida</taxon>
        <taxon>Tylenchina</taxon>
        <taxon>Panagrolaimomorpha</taxon>
        <taxon>Strongyloidoidea</taxon>
        <taxon>Strongyloididae</taxon>
        <taxon>Parastrongyloides</taxon>
    </lineage>
</organism>
<evidence type="ECO:0000256" key="7">
    <source>
        <dbReference type="ARBA" id="ARBA00022927"/>
    </source>
</evidence>
<proteinExistence type="inferred from homology"/>
<evidence type="ECO:0000259" key="11">
    <source>
        <dbReference type="Pfam" id="PF07819"/>
    </source>
</evidence>
<keyword evidence="6 10" id="KW-0256">Endoplasmic reticulum</keyword>
<accession>A0A0N4ZG50</accession>
<dbReference type="GO" id="GO:0050185">
    <property type="term" value="F:phosphatidylinositol deacylase activity"/>
    <property type="evidence" value="ECO:0007669"/>
    <property type="project" value="TreeGrafter"/>
</dbReference>
<dbReference type="Gene3D" id="3.40.50.1820">
    <property type="entry name" value="alpha/beta hydrolase"/>
    <property type="match status" value="1"/>
</dbReference>
<dbReference type="SUPFAM" id="SSF53474">
    <property type="entry name" value="alpha/beta-Hydrolases"/>
    <property type="match status" value="1"/>
</dbReference>
<keyword evidence="5 10" id="KW-0378">Hydrolase</keyword>
<comment type="subcellular location">
    <subcellularLocation>
        <location evidence="1">Endoplasmic reticulum membrane</location>
        <topology evidence="1">Multi-pass membrane protein</topology>
    </subcellularLocation>
</comment>
<evidence type="ECO:0000256" key="3">
    <source>
        <dbReference type="ARBA" id="ARBA00022448"/>
    </source>
</evidence>
<evidence type="ECO:0000313" key="12">
    <source>
        <dbReference type="Proteomes" id="UP000038045"/>
    </source>
</evidence>
<comment type="caution">
    <text evidence="10">Lacks conserved residue(s) required for the propagation of feature annotation.</text>
</comment>
<reference evidence="13" key="1">
    <citation type="submission" date="2017-02" db="UniProtKB">
        <authorList>
            <consortium name="WormBaseParasite"/>
        </authorList>
    </citation>
    <scope>IDENTIFICATION</scope>
</reference>
<keyword evidence="3 10" id="KW-0813">Transport</keyword>
<evidence type="ECO:0000256" key="1">
    <source>
        <dbReference type="ARBA" id="ARBA00004477"/>
    </source>
</evidence>
<dbReference type="GO" id="GO:0006505">
    <property type="term" value="P:GPI anchor metabolic process"/>
    <property type="evidence" value="ECO:0007669"/>
    <property type="project" value="TreeGrafter"/>
</dbReference>
<dbReference type="GO" id="GO:0005789">
    <property type="term" value="C:endoplasmic reticulum membrane"/>
    <property type="evidence" value="ECO:0007669"/>
    <property type="project" value="UniProtKB-SubCell"/>
</dbReference>
<dbReference type="GO" id="GO:0006888">
    <property type="term" value="P:endoplasmic reticulum to Golgi vesicle-mediated transport"/>
    <property type="evidence" value="ECO:0007669"/>
    <property type="project" value="TreeGrafter"/>
</dbReference>
<feature type="transmembrane region" description="Helical" evidence="10">
    <location>
        <begin position="515"/>
        <end position="539"/>
    </location>
</feature>
<evidence type="ECO:0000256" key="5">
    <source>
        <dbReference type="ARBA" id="ARBA00022801"/>
    </source>
</evidence>
<keyword evidence="12" id="KW-1185">Reference proteome</keyword>
<dbReference type="InterPro" id="IPR029058">
    <property type="entry name" value="AB_hydrolase_fold"/>
</dbReference>
<dbReference type="Proteomes" id="UP000038045">
    <property type="component" value="Unplaced"/>
</dbReference>
<evidence type="ECO:0000256" key="10">
    <source>
        <dbReference type="RuleBase" id="RU365011"/>
    </source>
</evidence>
<evidence type="ECO:0000313" key="13">
    <source>
        <dbReference type="WBParaSite" id="PTRK_0000672700.1"/>
    </source>
</evidence>
<name>A0A0N4ZG50_PARTI</name>
<protein>
    <recommendedName>
        <fullName evidence="10">GPI inositol-deacylase</fullName>
        <ecNumber evidence="10">3.1.-.-</ecNumber>
    </recommendedName>
</protein>
<keyword evidence="4 10" id="KW-0812">Transmembrane</keyword>
<dbReference type="InterPro" id="IPR012908">
    <property type="entry name" value="PGAP1-ab_dom-like"/>
</dbReference>
<dbReference type="AlphaFoldDB" id="A0A0N4ZG50"/>
<dbReference type="PANTHER" id="PTHR15495:SF7">
    <property type="entry name" value="GPI INOSITOL-DEACYLASE"/>
    <property type="match status" value="1"/>
</dbReference>
<evidence type="ECO:0000256" key="8">
    <source>
        <dbReference type="ARBA" id="ARBA00022989"/>
    </source>
</evidence>
<feature type="transmembrane region" description="Helical" evidence="10">
    <location>
        <begin position="6"/>
        <end position="24"/>
    </location>
</feature>
<evidence type="ECO:0000256" key="6">
    <source>
        <dbReference type="ARBA" id="ARBA00022824"/>
    </source>
</evidence>
<dbReference type="GO" id="GO:0015031">
    <property type="term" value="P:protein transport"/>
    <property type="evidence" value="ECO:0007669"/>
    <property type="project" value="UniProtKB-KW"/>
</dbReference>
<dbReference type="InterPro" id="IPR039529">
    <property type="entry name" value="PGAP1/BST1"/>
</dbReference>
<dbReference type="Pfam" id="PF07819">
    <property type="entry name" value="PGAP1"/>
    <property type="match status" value="1"/>
</dbReference>
<comment type="function">
    <text evidence="10">Involved in inositol deacylation of GPI-anchored proteins which plays important roles in the quality control and ER-associated degradation of GPI-anchored proteins.</text>
</comment>